<evidence type="ECO:0000313" key="2">
    <source>
        <dbReference type="Proteomes" id="UP000070578"/>
    </source>
</evidence>
<dbReference type="Proteomes" id="UP000070578">
    <property type="component" value="Unassembled WGS sequence"/>
</dbReference>
<comment type="caution">
    <text evidence="1">The sequence shown here is derived from an EMBL/GenBank/DDBJ whole genome shotgun (WGS) entry which is preliminary data.</text>
</comment>
<dbReference type="AlphaFoldDB" id="A0A139BN41"/>
<accession>A0A139BN41</accession>
<organism evidence="1 2">
    <name type="scientific">Candidatus Gallionella acididurans</name>
    <dbReference type="NCBI Taxonomy" id="1796491"/>
    <lineage>
        <taxon>Bacteria</taxon>
        <taxon>Pseudomonadati</taxon>
        <taxon>Pseudomonadota</taxon>
        <taxon>Betaproteobacteria</taxon>
        <taxon>Nitrosomonadales</taxon>
        <taxon>Gallionellaceae</taxon>
        <taxon>Gallionella</taxon>
    </lineage>
</organism>
<protein>
    <submittedName>
        <fullName evidence="1">Uncharacterized protein</fullName>
    </submittedName>
</protein>
<reference evidence="1 2" key="2">
    <citation type="submission" date="2016-03" db="EMBL/GenBank/DDBJ databases">
        <title>New uncultured bacterium of the family Gallionellaceae from acid mine drainage: description and reconstruction of genome based on metagenomic analysis of microbial community.</title>
        <authorList>
            <person name="Kadnikov V."/>
            <person name="Ivasenko D."/>
            <person name="Beletsky A."/>
            <person name="Mardanov A."/>
            <person name="Danilova E."/>
            <person name="Pimenov N."/>
            <person name="Karnachuk O."/>
            <person name="Ravin N."/>
        </authorList>
    </citation>
    <scope>NUCLEOTIDE SEQUENCE [LARGE SCALE GENOMIC DNA]</scope>
    <source>
        <strain evidence="1">ShG14-8</strain>
    </source>
</reference>
<evidence type="ECO:0000313" key="1">
    <source>
        <dbReference type="EMBL" id="KXS30431.1"/>
    </source>
</evidence>
<sequence length="41" mass="4633">QVSIRDDAIEISIEKNSARISIRWPGNQAHACAKWLGAWLK</sequence>
<name>A0A139BN41_9PROT</name>
<gene>
    <name evidence="1" type="ORF">AWT59_3446</name>
</gene>
<feature type="non-terminal residue" evidence="1">
    <location>
        <position position="1"/>
    </location>
</feature>
<proteinExistence type="predicted"/>
<reference evidence="1 2" key="1">
    <citation type="submission" date="2016-02" db="EMBL/GenBank/DDBJ databases">
        <authorList>
            <person name="Wen L."/>
            <person name="He K."/>
            <person name="Yang H."/>
        </authorList>
    </citation>
    <scope>NUCLEOTIDE SEQUENCE [LARGE SCALE GENOMIC DNA]</scope>
    <source>
        <strain evidence="1">ShG14-8</strain>
    </source>
</reference>
<dbReference type="EMBL" id="LSLI01000262">
    <property type="protein sequence ID" value="KXS30431.1"/>
    <property type="molecule type" value="Genomic_DNA"/>
</dbReference>